<comment type="function">
    <text evidence="3">Component of the regulatory network controlling carbon source utilization through ubiquitination and deubiquitination involving creA, creB, creC, creD and acrB. Required to prevent the proteolysis of the CreB deubiquitinating enzyme in the absence of carbon catabolite repression. CreB deubiquitinating enzyme stabilized in a complex with the CreC leads to the expression of genes such as those in the proline and quinate pathways.</text>
</comment>
<evidence type="ECO:0008006" key="10">
    <source>
        <dbReference type="Google" id="ProtNLM"/>
    </source>
</evidence>
<feature type="compositionally biased region" description="Polar residues" evidence="7">
    <location>
        <begin position="334"/>
        <end position="352"/>
    </location>
</feature>
<feature type="compositionally biased region" description="Polar residues" evidence="7">
    <location>
        <begin position="534"/>
        <end position="548"/>
    </location>
</feature>
<dbReference type="InterPro" id="IPR036322">
    <property type="entry name" value="WD40_repeat_dom_sf"/>
</dbReference>
<evidence type="ECO:0000256" key="5">
    <source>
        <dbReference type="ARBA" id="ARBA00038682"/>
    </source>
</evidence>
<evidence type="ECO:0000256" key="3">
    <source>
        <dbReference type="ARBA" id="ARBA00037241"/>
    </source>
</evidence>
<evidence type="ECO:0000256" key="1">
    <source>
        <dbReference type="ARBA" id="ARBA00022574"/>
    </source>
</evidence>
<feature type="compositionally biased region" description="Low complexity" evidence="7">
    <location>
        <begin position="70"/>
        <end position="81"/>
    </location>
</feature>
<dbReference type="EMBL" id="JBEFKJ010000008">
    <property type="protein sequence ID" value="KAL2044827.1"/>
    <property type="molecule type" value="Genomic_DNA"/>
</dbReference>
<evidence type="ECO:0000256" key="6">
    <source>
        <dbReference type="PROSITE-ProRule" id="PRU00221"/>
    </source>
</evidence>
<keyword evidence="2" id="KW-0677">Repeat</keyword>
<accession>A0ABR4AG84</accession>
<sequence>MFVLPPPPRYPVSQPTSSPNGVPVQNPLVEMSNVLTHPSGSEYQLSVGEGTYFLQDNLHLATPPPHPQDAPVTNPNPLATTPAPPKAGIKLSMCITSPRKSIPSLYRQAAPSTGSNLGTYSIKEHEKESRSSHDTSSDGATAQFASSSTSGRTPIFGEDNSALTPIAGKEGVKRKKPKTSLVKSNSQFISRVIPHDQLSKRLQEHNAEGIFVFANIDRAYQWLDLSSPAPARAQPLMKILFAKAHMLCHDINAFTKGPSHIDVIMGASTGDIVWFEAYSQKYVRVNKNNIISPSAISSIRWLPGSENLFLASHMDGTLIVYDKERDDAAFVPETHSTPPNTHIPNGNGTTTDTDPHPLHINKSVNSKNQKSNPVASWKISNHRILAFAFSPDNRNLAVVSEDGSLRLINYLKEQLTDLYTSYYGAFTCVTFSPDGKYVLTGGQDDLVSIWSIVERRIVARCPGHYSWVTAVAFDPWRCDNRNYRFGSVGEDRRLLLWDFNVGMLRRPKAASIRNRDRASISSCAPISRNRTESTQVPVGRLRSTSSLSEGPVGEDELIEHEVESRTVTATLPPVMSKVIDEHPLSWVGFEEECIVTACGEGHVRVWRRPVDVVGAGDG</sequence>
<dbReference type="PANTHER" id="PTHR14107:SF16">
    <property type="entry name" value="AT02583P"/>
    <property type="match status" value="1"/>
</dbReference>
<keyword evidence="9" id="KW-1185">Reference proteome</keyword>
<dbReference type="Pfam" id="PF00400">
    <property type="entry name" value="WD40"/>
    <property type="match status" value="2"/>
</dbReference>
<dbReference type="InterPro" id="IPR001680">
    <property type="entry name" value="WD40_rpt"/>
</dbReference>
<gene>
    <name evidence="8" type="ORF">N7G274_002602</name>
</gene>
<organism evidence="8 9">
    <name type="scientific">Stereocaulon virgatum</name>
    <dbReference type="NCBI Taxonomy" id="373712"/>
    <lineage>
        <taxon>Eukaryota</taxon>
        <taxon>Fungi</taxon>
        <taxon>Dikarya</taxon>
        <taxon>Ascomycota</taxon>
        <taxon>Pezizomycotina</taxon>
        <taxon>Lecanoromycetes</taxon>
        <taxon>OSLEUM clade</taxon>
        <taxon>Lecanoromycetidae</taxon>
        <taxon>Lecanorales</taxon>
        <taxon>Lecanorineae</taxon>
        <taxon>Stereocaulaceae</taxon>
        <taxon>Stereocaulon</taxon>
    </lineage>
</organism>
<protein>
    <recommendedName>
        <fullName evidence="10">Catabolite repression protein creC</fullName>
    </recommendedName>
</protein>
<name>A0ABR4AG84_9LECA</name>
<feature type="compositionally biased region" description="Pro residues" evidence="7">
    <location>
        <begin position="1"/>
        <end position="10"/>
    </location>
</feature>
<comment type="subunit">
    <text evidence="5">Interacts with creB.</text>
</comment>
<feature type="region of interest" description="Disordered" evidence="7">
    <location>
        <begin position="105"/>
        <end position="180"/>
    </location>
</feature>
<feature type="region of interest" description="Disordered" evidence="7">
    <location>
        <begin position="331"/>
        <end position="373"/>
    </location>
</feature>
<evidence type="ECO:0000256" key="7">
    <source>
        <dbReference type="SAM" id="MobiDB-lite"/>
    </source>
</evidence>
<dbReference type="PANTHER" id="PTHR14107">
    <property type="entry name" value="WD REPEAT PROTEIN"/>
    <property type="match status" value="1"/>
</dbReference>
<evidence type="ECO:0000313" key="8">
    <source>
        <dbReference type="EMBL" id="KAL2044827.1"/>
    </source>
</evidence>
<dbReference type="InterPro" id="IPR015943">
    <property type="entry name" value="WD40/YVTN_repeat-like_dom_sf"/>
</dbReference>
<feature type="compositionally biased region" description="Basic and acidic residues" evidence="7">
    <location>
        <begin position="122"/>
        <end position="136"/>
    </location>
</feature>
<feature type="compositionally biased region" description="Low complexity" evidence="7">
    <location>
        <begin position="361"/>
        <end position="372"/>
    </location>
</feature>
<feature type="region of interest" description="Disordered" evidence="7">
    <location>
        <begin position="534"/>
        <end position="553"/>
    </location>
</feature>
<comment type="similarity">
    <text evidence="4">Belongs to the WD repeat creC family.</text>
</comment>
<feature type="compositionally biased region" description="Polar residues" evidence="7">
    <location>
        <begin position="110"/>
        <end position="119"/>
    </location>
</feature>
<feature type="repeat" description="WD" evidence="6">
    <location>
        <begin position="419"/>
        <end position="460"/>
    </location>
</feature>
<dbReference type="Gene3D" id="2.130.10.10">
    <property type="entry name" value="YVTN repeat-like/Quinoprotein amine dehydrogenase"/>
    <property type="match status" value="1"/>
</dbReference>
<evidence type="ECO:0000256" key="2">
    <source>
        <dbReference type="ARBA" id="ARBA00022737"/>
    </source>
</evidence>
<reference evidence="8 9" key="1">
    <citation type="submission" date="2024-09" db="EMBL/GenBank/DDBJ databases">
        <title>Rethinking Asexuality: The Enigmatic Case of Functional Sexual Genes in Lepraria (Stereocaulaceae).</title>
        <authorList>
            <person name="Doellman M."/>
            <person name="Sun Y."/>
            <person name="Barcenas-Pena A."/>
            <person name="Lumbsch H.T."/>
            <person name="Grewe F."/>
        </authorList>
    </citation>
    <scope>NUCLEOTIDE SEQUENCE [LARGE SCALE GENOMIC DNA]</scope>
    <source>
        <strain evidence="8 9">Mercado 3170</strain>
    </source>
</reference>
<feature type="compositionally biased region" description="Polar residues" evidence="7">
    <location>
        <begin position="137"/>
        <end position="152"/>
    </location>
</feature>
<proteinExistence type="inferred from homology"/>
<dbReference type="PROSITE" id="PS50082">
    <property type="entry name" value="WD_REPEATS_2"/>
    <property type="match status" value="1"/>
</dbReference>
<feature type="region of interest" description="Disordered" evidence="7">
    <location>
        <begin position="62"/>
        <end position="85"/>
    </location>
</feature>
<dbReference type="SMART" id="SM00320">
    <property type="entry name" value="WD40"/>
    <property type="match status" value="5"/>
</dbReference>
<dbReference type="Proteomes" id="UP001590950">
    <property type="component" value="Unassembled WGS sequence"/>
</dbReference>
<dbReference type="PROSITE" id="PS50294">
    <property type="entry name" value="WD_REPEATS_REGION"/>
    <property type="match status" value="1"/>
</dbReference>
<evidence type="ECO:0000313" key="9">
    <source>
        <dbReference type="Proteomes" id="UP001590950"/>
    </source>
</evidence>
<comment type="caution">
    <text evidence="8">The sequence shown here is derived from an EMBL/GenBank/DDBJ whole genome shotgun (WGS) entry which is preliminary data.</text>
</comment>
<dbReference type="SUPFAM" id="SSF50978">
    <property type="entry name" value="WD40 repeat-like"/>
    <property type="match status" value="1"/>
</dbReference>
<evidence type="ECO:0000256" key="4">
    <source>
        <dbReference type="ARBA" id="ARBA00038107"/>
    </source>
</evidence>
<dbReference type="InterPro" id="IPR051362">
    <property type="entry name" value="WD_repeat_creC_regulators"/>
</dbReference>
<feature type="region of interest" description="Disordered" evidence="7">
    <location>
        <begin position="1"/>
        <end position="20"/>
    </location>
</feature>
<keyword evidence="1 6" id="KW-0853">WD repeat</keyword>